<feature type="region of interest" description="Disordered" evidence="5">
    <location>
        <begin position="452"/>
        <end position="478"/>
    </location>
</feature>
<dbReference type="InterPro" id="IPR001680">
    <property type="entry name" value="WD40_rpt"/>
</dbReference>
<protein>
    <submittedName>
        <fullName evidence="7">WD repeatcontaining protein 65like [Aplysia californica]</fullName>
    </submittedName>
</protein>
<accession>A0A0K2UXA3</accession>
<name>A0A0K2UXA3_LEPSM</name>
<dbReference type="AlphaFoldDB" id="A0A0K2UXA3"/>
<dbReference type="InterPro" id="IPR055442">
    <property type="entry name" value="Beta-prop_EML-like_2nd"/>
</dbReference>
<keyword evidence="4" id="KW-0175">Coiled coil</keyword>
<evidence type="ECO:0000256" key="1">
    <source>
        <dbReference type="ARBA" id="ARBA00022574"/>
    </source>
</evidence>
<feature type="non-terminal residue" evidence="7">
    <location>
        <position position="598"/>
    </location>
</feature>
<dbReference type="PANTHER" id="PTHR32215:SF0">
    <property type="entry name" value="CILIA- AND FLAGELLA-ASSOCIATED PROTEIN 57"/>
    <property type="match status" value="1"/>
</dbReference>
<dbReference type="InterPro" id="IPR000408">
    <property type="entry name" value="Reg_chr_condens"/>
</dbReference>
<evidence type="ECO:0000256" key="4">
    <source>
        <dbReference type="SAM" id="Coils"/>
    </source>
</evidence>
<feature type="repeat" description="WD" evidence="3">
    <location>
        <begin position="257"/>
        <end position="290"/>
    </location>
</feature>
<reference evidence="7" key="1">
    <citation type="submission" date="2014-05" db="EMBL/GenBank/DDBJ databases">
        <authorList>
            <person name="Chronopoulou M."/>
        </authorList>
    </citation>
    <scope>NUCLEOTIDE SEQUENCE</scope>
    <source>
        <tissue evidence="7">Whole organism</tissue>
    </source>
</reference>
<dbReference type="PANTHER" id="PTHR32215">
    <property type="entry name" value="CILIA- AND FLAGELLA-ASSOCIATED PROTEIN 57"/>
    <property type="match status" value="1"/>
</dbReference>
<feature type="coiled-coil region" evidence="4">
    <location>
        <begin position="542"/>
        <end position="597"/>
    </location>
</feature>
<sequence>YFKIFSYPFHNGMITGLDVCQRKPLVVTCGADHTIRIWNYLTLELELSKDFKENLFSVALHPSGMYLCAGFSDKLRLMNILIDDIRTFREFNVKASSVCSFSCGGHLLAAASSVPQISLFSTVDFQNRVNLRGHEGHVTSLAWSSDDRKLVSCADDGSLYEWNIDEGYRVEENVLKECSYNDLTLSPCGEYVYAIGSDKTVKMMHKSELLKEVDLHTFTLSSIILSRDGKMLFAGSVTGKILSIKFPLTLPGNWNEYEVHGDTVSQIKLSLEDRVLISAGRDGSLCFWSVGVAPNGEPPELIDPDFEYTNEILITKTELEEKNALIHSLRQRVEETRTESEYQMRLKDNWYNKKMKEERNNFYKEIDDLRSMIGKYENEAALEKSKFKNSLAEEKQNNEKALIQQGENYKAKLIVEYQKFDALEETHKTLQSNFNKRMKSNKEKMNKALEEMKSSCDKQLKENEDEMVKREEEGSSKVSDIEEMLKQTEQDADKEILELRMKYEKTLKVEKESNIRLRGEIGVIKKKYQSIMKDTEEQKVSIQNMNTENQKLNTSIKTLEKDITDLKKEINSRDDSIGEKEKEIINLKRSVMELRKNR</sequence>
<dbReference type="PROSITE" id="PS50294">
    <property type="entry name" value="WD_REPEATS_REGION"/>
    <property type="match status" value="2"/>
</dbReference>
<dbReference type="OrthoDB" id="10251741at2759"/>
<evidence type="ECO:0000256" key="2">
    <source>
        <dbReference type="ARBA" id="ARBA00022737"/>
    </source>
</evidence>
<feature type="non-terminal residue" evidence="7">
    <location>
        <position position="1"/>
    </location>
</feature>
<feature type="domain" description="EML-like second beta-propeller" evidence="6">
    <location>
        <begin position="15"/>
        <end position="290"/>
    </location>
</feature>
<dbReference type="SMART" id="SM00320">
    <property type="entry name" value="WD40"/>
    <property type="match status" value="6"/>
</dbReference>
<dbReference type="PROSITE" id="PS50082">
    <property type="entry name" value="WD_REPEATS_2"/>
    <property type="match status" value="3"/>
</dbReference>
<proteinExistence type="predicted"/>
<evidence type="ECO:0000259" key="6">
    <source>
        <dbReference type="Pfam" id="PF23414"/>
    </source>
</evidence>
<keyword evidence="1 3" id="KW-0853">WD repeat</keyword>
<dbReference type="InterPro" id="IPR015943">
    <property type="entry name" value="WD40/YVTN_repeat-like_dom_sf"/>
</dbReference>
<keyword evidence="2" id="KW-0677">Repeat</keyword>
<dbReference type="Gene3D" id="2.130.10.10">
    <property type="entry name" value="YVTN repeat-like/Quinoprotein amine dehydrogenase"/>
    <property type="match status" value="2"/>
</dbReference>
<dbReference type="EMBL" id="HACA01025166">
    <property type="protein sequence ID" value="CDW42527.1"/>
    <property type="molecule type" value="Transcribed_RNA"/>
</dbReference>
<evidence type="ECO:0000313" key="7">
    <source>
        <dbReference type="EMBL" id="CDW42527.1"/>
    </source>
</evidence>
<feature type="repeat" description="WD" evidence="3">
    <location>
        <begin position="131"/>
        <end position="172"/>
    </location>
</feature>
<evidence type="ECO:0000256" key="3">
    <source>
        <dbReference type="PROSITE-ProRule" id="PRU00221"/>
    </source>
</evidence>
<dbReference type="Pfam" id="PF23414">
    <property type="entry name" value="Beta-prop_EML_2"/>
    <property type="match status" value="1"/>
</dbReference>
<evidence type="ECO:0000256" key="5">
    <source>
        <dbReference type="SAM" id="MobiDB-lite"/>
    </source>
</evidence>
<dbReference type="SUPFAM" id="SSF50978">
    <property type="entry name" value="WD40 repeat-like"/>
    <property type="match status" value="1"/>
</dbReference>
<dbReference type="InterPro" id="IPR036322">
    <property type="entry name" value="WD40_repeat_dom_sf"/>
</dbReference>
<dbReference type="PROSITE" id="PS00626">
    <property type="entry name" value="RCC1_2"/>
    <property type="match status" value="1"/>
</dbReference>
<feature type="repeat" description="WD" evidence="3">
    <location>
        <begin position="7"/>
        <end position="48"/>
    </location>
</feature>
<organism evidence="7">
    <name type="scientific">Lepeophtheirus salmonis</name>
    <name type="common">Salmon louse</name>
    <name type="synonym">Caligus salmonis</name>
    <dbReference type="NCBI Taxonomy" id="72036"/>
    <lineage>
        <taxon>Eukaryota</taxon>
        <taxon>Metazoa</taxon>
        <taxon>Ecdysozoa</taxon>
        <taxon>Arthropoda</taxon>
        <taxon>Crustacea</taxon>
        <taxon>Multicrustacea</taxon>
        <taxon>Hexanauplia</taxon>
        <taxon>Copepoda</taxon>
        <taxon>Siphonostomatoida</taxon>
        <taxon>Caligidae</taxon>
        <taxon>Lepeophtheirus</taxon>
    </lineage>
</organism>
<dbReference type="InterPro" id="IPR052993">
    <property type="entry name" value="CFA-57"/>
</dbReference>